<keyword evidence="2" id="KW-1185">Reference proteome</keyword>
<dbReference type="AlphaFoldDB" id="A0AAU6WS40"/>
<proteinExistence type="predicted"/>
<reference evidence="1 2" key="1">
    <citation type="submission" date="2024-04" db="EMBL/GenBank/DDBJ databases">
        <title>Genome sequencing and assembly of rice foliar adapted Chryseobacterium endophyticum OsEnb-ALM-A6.</title>
        <authorList>
            <person name="Kumar S."/>
            <person name="Javed M."/>
            <person name="Chouhan V."/>
            <person name="Charishma K."/>
            <person name="Patel A."/>
            <person name="Kumar M."/>
            <person name="Sahu K.P."/>
            <person name="Kumar A."/>
        </authorList>
    </citation>
    <scope>NUCLEOTIDE SEQUENCE [LARGE SCALE GENOMIC DNA]</scope>
    <source>
        <strain evidence="1 2">OsEnb-ALM-A6</strain>
    </source>
</reference>
<accession>A0AAU6WS40</accession>
<protein>
    <submittedName>
        <fullName evidence="1">Uncharacterized protein</fullName>
    </submittedName>
</protein>
<evidence type="ECO:0000313" key="1">
    <source>
        <dbReference type="EMBL" id="XAO74662.1"/>
    </source>
</evidence>
<name>A0AAU6WS40_9FLAO</name>
<evidence type="ECO:0000313" key="2">
    <source>
        <dbReference type="Proteomes" id="UP001463665"/>
    </source>
</evidence>
<dbReference type="EMBL" id="CP154834">
    <property type="protein sequence ID" value="XAO74662.1"/>
    <property type="molecule type" value="Genomic_DNA"/>
</dbReference>
<dbReference type="RefSeq" id="WP_345766694.1">
    <property type="nucleotide sequence ID" value="NZ_CP154834.1"/>
</dbReference>
<sequence>MIDKEKKRSRRIKESEGTYKKDPTLSIICARYEEQDLLRDDSIKDVIVVSLLDDIYGKAFYVYIDAETLDLLYVQGPHRYIEIADFFEL</sequence>
<gene>
    <name evidence="1" type="ORF">AAFP95_00865</name>
</gene>
<dbReference type="Proteomes" id="UP001463665">
    <property type="component" value="Chromosome"/>
</dbReference>
<organism evidence="1 2">
    <name type="scientific">Chryseobacterium endophyticum</name>
    <dbReference type="NCBI Taxonomy" id="1854762"/>
    <lineage>
        <taxon>Bacteria</taxon>
        <taxon>Pseudomonadati</taxon>
        <taxon>Bacteroidota</taxon>
        <taxon>Flavobacteriia</taxon>
        <taxon>Flavobacteriales</taxon>
        <taxon>Weeksellaceae</taxon>
        <taxon>Chryseobacterium group</taxon>
        <taxon>Chryseobacterium</taxon>
    </lineage>
</organism>